<feature type="region of interest" description="Disordered" evidence="6">
    <location>
        <begin position="632"/>
        <end position="654"/>
    </location>
</feature>
<dbReference type="STRING" id="103372.F4X476"/>
<keyword evidence="4" id="KW-0712">Selenocysteine</keyword>
<dbReference type="InterPro" id="IPR007671">
    <property type="entry name" value="Selenoprotein-P_N"/>
</dbReference>
<feature type="region of interest" description="Disordered" evidence="6">
    <location>
        <begin position="1037"/>
        <end position="1057"/>
    </location>
</feature>
<keyword evidence="2" id="KW-0964">Secreted</keyword>
<feature type="compositionally biased region" description="Polar residues" evidence="6">
    <location>
        <begin position="404"/>
        <end position="413"/>
    </location>
</feature>
<feature type="compositionally biased region" description="Polar residues" evidence="6">
    <location>
        <begin position="1276"/>
        <end position="1302"/>
    </location>
</feature>
<reference evidence="8" key="1">
    <citation type="submission" date="2011-02" db="EMBL/GenBank/DDBJ databases">
        <title>The genome of the leaf-cutting ant Acromyrmex echinatior suggests key adaptations to social evolution and fungus farming.</title>
        <authorList>
            <person name="Nygaard S."/>
            <person name="Zhang G."/>
        </authorList>
    </citation>
    <scope>NUCLEOTIDE SEQUENCE</scope>
</reference>
<name>F4X476_ACREC</name>
<keyword evidence="5" id="KW-0325">Glycoprotein</keyword>
<feature type="region of interest" description="Disordered" evidence="6">
    <location>
        <begin position="426"/>
        <end position="446"/>
    </location>
</feature>
<gene>
    <name evidence="8" type="ORF">G5I_13135</name>
</gene>
<evidence type="ECO:0000256" key="2">
    <source>
        <dbReference type="ARBA" id="ARBA00022525"/>
    </source>
</evidence>
<dbReference type="InParanoid" id="F4X476"/>
<comment type="subcellular location">
    <subcellularLocation>
        <location evidence="1">Secreted</location>
    </subcellularLocation>
</comment>
<evidence type="ECO:0000256" key="4">
    <source>
        <dbReference type="ARBA" id="ARBA00022933"/>
    </source>
</evidence>
<dbReference type="InterPro" id="IPR037941">
    <property type="entry name" value="SeP"/>
</dbReference>
<feature type="region of interest" description="Disordered" evidence="6">
    <location>
        <begin position="394"/>
        <end position="414"/>
    </location>
</feature>
<keyword evidence="9" id="KW-1185">Reference proteome</keyword>
<feature type="region of interest" description="Disordered" evidence="6">
    <location>
        <begin position="1276"/>
        <end position="1304"/>
    </location>
</feature>
<evidence type="ECO:0000256" key="5">
    <source>
        <dbReference type="ARBA" id="ARBA00023180"/>
    </source>
</evidence>
<evidence type="ECO:0000256" key="1">
    <source>
        <dbReference type="ARBA" id="ARBA00004613"/>
    </source>
</evidence>
<dbReference type="GO" id="GO:0005576">
    <property type="term" value="C:extracellular region"/>
    <property type="evidence" value="ECO:0007669"/>
    <property type="project" value="UniProtKB-SubCell"/>
</dbReference>
<evidence type="ECO:0000313" key="8">
    <source>
        <dbReference type="EMBL" id="EGI58744.1"/>
    </source>
</evidence>
<dbReference type="OrthoDB" id="6134775at2759"/>
<feature type="domain" description="Selenoprotein P N-terminal" evidence="7">
    <location>
        <begin position="861"/>
        <end position="926"/>
    </location>
</feature>
<protein>
    <submittedName>
        <fullName evidence="8">Selenoprotein Pb</fullName>
    </submittedName>
</protein>
<evidence type="ECO:0000259" key="7">
    <source>
        <dbReference type="Pfam" id="PF04592"/>
    </source>
</evidence>
<feature type="compositionally biased region" description="Polar residues" evidence="6">
    <location>
        <begin position="1047"/>
        <end position="1056"/>
    </location>
</feature>
<proteinExistence type="predicted"/>
<feature type="region of interest" description="Disordered" evidence="6">
    <location>
        <begin position="1069"/>
        <end position="1089"/>
    </location>
</feature>
<dbReference type="PANTHER" id="PTHR10105:SF2">
    <property type="entry name" value="AGAP003297-PA"/>
    <property type="match status" value="1"/>
</dbReference>
<dbReference type="eggNOG" id="ENOG502RY36">
    <property type="taxonomic scope" value="Eukaryota"/>
</dbReference>
<evidence type="ECO:0000256" key="6">
    <source>
        <dbReference type="SAM" id="MobiDB-lite"/>
    </source>
</evidence>
<evidence type="ECO:0000256" key="3">
    <source>
        <dbReference type="ARBA" id="ARBA00022729"/>
    </source>
</evidence>
<dbReference type="Proteomes" id="UP000007755">
    <property type="component" value="Unassembled WGS sequence"/>
</dbReference>
<dbReference type="PANTHER" id="PTHR10105">
    <property type="entry name" value="SELENOPROTEIN P"/>
    <property type="match status" value="1"/>
</dbReference>
<dbReference type="GO" id="GO:0001887">
    <property type="term" value="P:selenium compound metabolic process"/>
    <property type="evidence" value="ECO:0007669"/>
    <property type="project" value="TreeGrafter"/>
</dbReference>
<feature type="domain" description="Selenoprotein P N-terminal" evidence="7">
    <location>
        <begin position="190"/>
        <end position="283"/>
    </location>
</feature>
<dbReference type="GO" id="GO:0008430">
    <property type="term" value="F:selenium binding"/>
    <property type="evidence" value="ECO:0007669"/>
    <property type="project" value="InterPro"/>
</dbReference>
<accession>F4X476</accession>
<sequence length="1332" mass="150000">MNHFRFGRGPTESRTTMFPGSRDLRLEEPYDGTLKLSLLWCAMLAAKVAFPVLFLVNLASEARYHSRLSRDDRSSSRAWDRREEQDWYFEQCRFVNAWKEHLGHVSVLAFLDSAWQYSFRQAVMLELLSSRLRKSGFPDIRFFVISPSSDSKGDKSEDDLEIEAWREIGAKYEMENFVNSDFLKNNETEIIFLQDDPQSRIWERFRASREHAVIIDRCGMLTYHVIVPWSILFFPYVKAAILSTYMDDPCGECNPAVYRASNHEDHVVELTKSTKKELNPSYREVDTKFEIIWTTESLPENLTHLHYESSSEEERETSIASSILLENITSDSDRANFSTESTTYQYDSDAAKSRFDEDHLNAESISSQEDSTNSQSDATVSTGTAAIFESQSDVLPPEQKESHPPTNNNSLTIANHEDTTADSTLLLDEPATEVTESDSTFADEEMMTSNFANEIRDNTTPEDAEHFGENAFLPLRIIMYAPHLHKKNGKKTKKYTHMILKSGDPDFHEHPDSGIDVASPPLRLKFLVNFKDVNAHITSSEEYDWQITEADEENVNQMYIFDKNESPGLYGEIADYWKSYEDNDIADQNETFNDIYNNSTTNYNEEHRSDVSDYATSLSKAEDSYLITNITENPNIGDSTDPQNIDSSTIESSRPINENEQHFRIDFRKARFAWEVVRLLAGGTDGVGVASHGSRAPLNRGRGEVGVGLHGSRTPLSRGEGEVGVASHGSRTFLSKGGGEVGAASRGSRTPLSRDEGKVGVVSHGSRALLSRGVDGVGVASRGSRALLSREEGGVGVTLRESCALLSKGRGGVEVGSRGSRAPLSRREDGEGVIMRGKRAPQNTGALSQIARQMSVKITLCGMLTYHVIVPWSILFFPYVKAAILSTYMDDPCGECNPAVYRASNHEDHVVELTKSTKKELNPSYREVDTKFEIIWTTESLPENLTHLHYESSSEEERETSIASSILLENITSDSDRANFSTESTTYQYDSDAAKSRFDEDHLNAESISSQEDSTNSQSDATVSTGTAAIFESQSDVLPPEQKESHPPTNNNSLTIANHEDTTADSTLLLDEPATEVTESDSTFADEEMMTSNFANEIRDNTTPEDAEHFGENAFLPLRIIMYAPHLHKKNGKKTKKYTHMILKSGDPDFHEHPDSGIDVASPPLRLKFLVNFKDVNAHITSSEEYDWQITEADEENVNQMYIFDKNESPGLYGEIADYWKSYEDNDIADQNETFNDIYNNSTTNYNEEHRSDVSDYATSLSKAEDSYLITNITENPNIGDSTDPQNIDSSTIESSRPINENEQVDKKEEIRYKLIEHYNKLLSWIDYRLNK</sequence>
<feature type="region of interest" description="Disordered" evidence="6">
    <location>
        <begin position="692"/>
        <end position="760"/>
    </location>
</feature>
<dbReference type="Pfam" id="PF04592">
    <property type="entry name" value="SelP_N"/>
    <property type="match status" value="2"/>
</dbReference>
<dbReference type="EMBL" id="GL888628">
    <property type="protein sequence ID" value="EGI58744.1"/>
    <property type="molecule type" value="Genomic_DNA"/>
</dbReference>
<keyword evidence="3" id="KW-0732">Signal</keyword>
<organism evidence="9">
    <name type="scientific">Acromyrmex echinatior</name>
    <name type="common">Panamanian leafcutter ant</name>
    <name type="synonym">Acromyrmex octospinosus echinatior</name>
    <dbReference type="NCBI Taxonomy" id="103372"/>
    <lineage>
        <taxon>Eukaryota</taxon>
        <taxon>Metazoa</taxon>
        <taxon>Ecdysozoa</taxon>
        <taxon>Arthropoda</taxon>
        <taxon>Hexapoda</taxon>
        <taxon>Insecta</taxon>
        <taxon>Pterygota</taxon>
        <taxon>Neoptera</taxon>
        <taxon>Endopterygota</taxon>
        <taxon>Hymenoptera</taxon>
        <taxon>Apocrita</taxon>
        <taxon>Aculeata</taxon>
        <taxon>Formicoidea</taxon>
        <taxon>Formicidae</taxon>
        <taxon>Myrmicinae</taxon>
        <taxon>Acromyrmex</taxon>
    </lineage>
</organism>
<evidence type="ECO:0000313" key="9">
    <source>
        <dbReference type="Proteomes" id="UP000007755"/>
    </source>
</evidence>